<evidence type="ECO:0000313" key="2">
    <source>
        <dbReference type="Proteomes" id="UP000317901"/>
    </source>
</evidence>
<organism evidence="1 2">
    <name type="scientific">Pseudomonas saxonica</name>
    <dbReference type="NCBI Taxonomy" id="2600598"/>
    <lineage>
        <taxon>Bacteria</taxon>
        <taxon>Pseudomonadati</taxon>
        <taxon>Pseudomonadota</taxon>
        <taxon>Gammaproteobacteria</taxon>
        <taxon>Pseudomonadales</taxon>
        <taxon>Pseudomonadaceae</taxon>
        <taxon>Pseudomonas</taxon>
    </lineage>
</organism>
<proteinExistence type="predicted"/>
<dbReference type="EMBL" id="VFIP01000031">
    <property type="protein sequence ID" value="TWR88080.1"/>
    <property type="molecule type" value="Genomic_DNA"/>
</dbReference>
<dbReference type="Proteomes" id="UP000317901">
    <property type="component" value="Unassembled WGS sequence"/>
</dbReference>
<dbReference type="OrthoDB" id="6924175at2"/>
<gene>
    <name evidence="1" type="ORF">FJD37_15820</name>
</gene>
<evidence type="ECO:0000313" key="1">
    <source>
        <dbReference type="EMBL" id="TWR88080.1"/>
    </source>
</evidence>
<protein>
    <recommendedName>
        <fullName evidence="3">Replication protein</fullName>
    </recommendedName>
</protein>
<evidence type="ECO:0008006" key="3">
    <source>
        <dbReference type="Google" id="ProtNLM"/>
    </source>
</evidence>
<dbReference type="AlphaFoldDB" id="A0A5C5PUZ9"/>
<sequence>MRNPFISIANKKSKSRFYLKTYDTAVDVLSAVALCNGLSRAILDLATVAMNVKNECEVDLQELDKALGIKSAVTRTKALNILRLMNLIETTTGNRSGVTKFRINFRAFTTDVESEAAKGKGFNEPLNFDALDENGFIKEKSIKNYKARKTAKVDIFDDIEDYAIDASKYL</sequence>
<reference evidence="1 2" key="1">
    <citation type="submission" date="2019-06" db="EMBL/GenBank/DDBJ databases">
        <title>Pseudomonas bimorpha sp. nov. isolated from bovine raw milk and skim milk concentrate.</title>
        <authorList>
            <person name="Hofmann K."/>
            <person name="Huptas C."/>
            <person name="Doll E."/>
            <person name="Scherer S."/>
            <person name="Wenning M."/>
        </authorList>
    </citation>
    <scope>NUCLEOTIDE SEQUENCE [LARGE SCALE GENOMIC DNA]</scope>
    <source>
        <strain evidence="1 2">DSM 108990</strain>
    </source>
</reference>
<name>A0A5C5PUZ9_9PSED</name>
<comment type="caution">
    <text evidence="1">The sequence shown here is derived from an EMBL/GenBank/DDBJ whole genome shotgun (WGS) entry which is preliminary data.</text>
</comment>
<dbReference type="RefSeq" id="WP_131655194.1">
    <property type="nucleotide sequence ID" value="NZ_VFIP01000031.1"/>
</dbReference>
<accession>A0A5C5PUZ9</accession>